<dbReference type="Proteomes" id="UP000196005">
    <property type="component" value="Chromosome"/>
</dbReference>
<keyword evidence="2" id="KW-1185">Reference proteome</keyword>
<dbReference type="KEGG" id="suls:Sdiek1_1453"/>
<reference evidence="2" key="1">
    <citation type="submission" date="2017-05" db="EMBL/GenBank/DDBJ databases">
        <title>Dechlorination kinetics govern the competition between two new strains of the genus Sulfurospirillum.</title>
        <authorList>
            <person name="Buttet G.F."/>
            <person name="Murray A.M."/>
            <person name="Goris T."/>
            <person name="Burion M."/>
            <person name="Lin B."/>
            <person name="Rolle M."/>
            <person name="Maillard J."/>
        </authorList>
    </citation>
    <scope>NUCLEOTIDE SEQUENCE [LARGE SCALE GENOMIC DNA]</scope>
    <source>
        <strain evidence="2">SL2-1</strain>
    </source>
</reference>
<accession>A0A1Y0HKG5</accession>
<dbReference type="RefSeq" id="WP_087438551.1">
    <property type="nucleotide sequence ID" value="NZ_CP021416.1"/>
</dbReference>
<organism evidence="1 2">
    <name type="scientific">Sulfurospirillum diekertiae</name>
    <dbReference type="NCBI Taxonomy" id="1854492"/>
    <lineage>
        <taxon>Bacteria</taxon>
        <taxon>Pseudomonadati</taxon>
        <taxon>Campylobacterota</taxon>
        <taxon>Epsilonproteobacteria</taxon>
        <taxon>Campylobacterales</taxon>
        <taxon>Sulfurospirillaceae</taxon>
        <taxon>Sulfurospirillum</taxon>
    </lineage>
</organism>
<evidence type="ECO:0000313" key="1">
    <source>
        <dbReference type="EMBL" id="ARU48617.1"/>
    </source>
</evidence>
<dbReference type="AlphaFoldDB" id="A0A1Y0HKG5"/>
<evidence type="ECO:0000313" key="2">
    <source>
        <dbReference type="Proteomes" id="UP000196005"/>
    </source>
</evidence>
<proteinExistence type="predicted"/>
<protein>
    <submittedName>
        <fullName evidence="1">Uncharacterized protein</fullName>
    </submittedName>
</protein>
<gene>
    <name evidence="1" type="ORF">Sdiek1_1453</name>
</gene>
<dbReference type="OrthoDB" id="5329898at2"/>
<sequence>MISTLQKLAGLGSDIGHTSSSSINFNANLPVSIEVMKQIDATRYRLKLGRKELTTKSSKNLKEGQKYWANFSEKQGGILTISALYKQPQLFEKDEYFLPLDYKHFFDSKTFSYNDFKSFLLKQLSDETISKTLFKTLSYMLLALSKATIHLPLSYDGKKVMLQFQVQGDETLLFYMALEHLGPLRGILSPTKLQMATMYEKSFHYLQKESPKLGMITHITLQEEISPLFDLSDIVLDLKG</sequence>
<name>A0A1Y0HKG5_9BACT</name>
<dbReference type="EMBL" id="CP021416">
    <property type="protein sequence ID" value="ARU48617.1"/>
    <property type="molecule type" value="Genomic_DNA"/>
</dbReference>